<dbReference type="GO" id="GO:0005634">
    <property type="term" value="C:nucleus"/>
    <property type="evidence" value="ECO:0007669"/>
    <property type="project" value="UniProtKB-ARBA"/>
</dbReference>
<dbReference type="PROSITE" id="PS50994">
    <property type="entry name" value="INTEGRASE"/>
    <property type="match status" value="1"/>
</dbReference>
<evidence type="ECO:0000256" key="7">
    <source>
        <dbReference type="ARBA" id="ARBA00022842"/>
    </source>
</evidence>
<dbReference type="AlphaFoldDB" id="A0A9Q3IYK2"/>
<evidence type="ECO:0000256" key="3">
    <source>
        <dbReference type="ARBA" id="ARBA00022722"/>
    </source>
</evidence>
<dbReference type="GO" id="GO:0016787">
    <property type="term" value="F:hydrolase activity"/>
    <property type="evidence" value="ECO:0007669"/>
    <property type="project" value="UniProtKB-KW"/>
</dbReference>
<evidence type="ECO:0000259" key="15">
    <source>
        <dbReference type="PROSITE" id="PS50994"/>
    </source>
</evidence>
<dbReference type="Proteomes" id="UP000765509">
    <property type="component" value="Unassembled WGS sequence"/>
</dbReference>
<reference evidence="16" key="1">
    <citation type="submission" date="2021-03" db="EMBL/GenBank/DDBJ databases">
        <title>Draft genome sequence of rust myrtle Austropuccinia psidii MF-1, a brazilian biotype.</title>
        <authorList>
            <person name="Quecine M.C."/>
            <person name="Pachon D.M.R."/>
            <person name="Bonatelli M.L."/>
            <person name="Correr F.H."/>
            <person name="Franceschini L.M."/>
            <person name="Leite T.F."/>
            <person name="Margarido G.R.A."/>
            <person name="Almeida C.A."/>
            <person name="Ferrarezi J.A."/>
            <person name="Labate C.A."/>
        </authorList>
    </citation>
    <scope>NUCLEOTIDE SEQUENCE</scope>
    <source>
        <strain evidence="16">MF-1</strain>
    </source>
</reference>
<keyword evidence="6" id="KW-0378">Hydrolase</keyword>
<dbReference type="GO" id="GO:0003723">
    <property type="term" value="F:RNA binding"/>
    <property type="evidence" value="ECO:0007669"/>
    <property type="project" value="UniProtKB-KW"/>
</dbReference>
<dbReference type="PANTHER" id="PTHR42648">
    <property type="entry name" value="TRANSPOSASE, PUTATIVE-RELATED"/>
    <property type="match status" value="1"/>
</dbReference>
<comment type="caution">
    <text evidence="16">The sequence shown here is derived from an EMBL/GenBank/DDBJ whole genome shotgun (WGS) entry which is preliminary data.</text>
</comment>
<dbReference type="InterPro" id="IPR012337">
    <property type="entry name" value="RNaseH-like_sf"/>
</dbReference>
<evidence type="ECO:0000256" key="5">
    <source>
        <dbReference type="ARBA" id="ARBA00022759"/>
    </source>
</evidence>
<keyword evidence="9" id="KW-0229">DNA integration</keyword>
<gene>
    <name evidence="16" type="ORF">O181_092435</name>
</gene>
<comment type="catalytic activity">
    <reaction evidence="14">
        <text>DNA(n) + a 2'-deoxyribonucleoside 5'-triphosphate = DNA(n+1) + diphosphate</text>
        <dbReference type="Rhea" id="RHEA:22508"/>
        <dbReference type="Rhea" id="RHEA-COMP:17339"/>
        <dbReference type="Rhea" id="RHEA-COMP:17340"/>
        <dbReference type="ChEBI" id="CHEBI:33019"/>
        <dbReference type="ChEBI" id="CHEBI:61560"/>
        <dbReference type="ChEBI" id="CHEBI:173112"/>
        <dbReference type="EC" id="2.7.7.7"/>
    </reaction>
</comment>
<keyword evidence="7" id="KW-0460">Magnesium</keyword>
<protein>
    <recommendedName>
        <fullName evidence="15">Integrase catalytic domain-containing protein</fullName>
    </recommendedName>
</protein>
<feature type="domain" description="Integrase catalytic" evidence="15">
    <location>
        <begin position="1"/>
        <end position="87"/>
    </location>
</feature>
<evidence type="ECO:0000256" key="9">
    <source>
        <dbReference type="ARBA" id="ARBA00022908"/>
    </source>
</evidence>
<dbReference type="PANTHER" id="PTHR42648:SF11">
    <property type="entry name" value="TRANSPOSON TY4-P GAG-POL POLYPROTEIN"/>
    <property type="match status" value="1"/>
</dbReference>
<accession>A0A9Q3IYK2</accession>
<evidence type="ECO:0000256" key="1">
    <source>
        <dbReference type="ARBA" id="ARBA00022578"/>
    </source>
</evidence>
<evidence type="ECO:0000256" key="4">
    <source>
        <dbReference type="ARBA" id="ARBA00022723"/>
    </source>
</evidence>
<dbReference type="Gene3D" id="3.30.420.10">
    <property type="entry name" value="Ribonuclease H-like superfamily/Ribonuclease H"/>
    <property type="match status" value="1"/>
</dbReference>
<evidence type="ECO:0000256" key="2">
    <source>
        <dbReference type="ARBA" id="ARBA00022695"/>
    </source>
</evidence>
<keyword evidence="5" id="KW-0255">Endonuclease</keyword>
<keyword evidence="4" id="KW-0479">Metal-binding</keyword>
<comment type="catalytic activity">
    <reaction evidence="13">
        <text>DNA(n) + a 2'-deoxyribonucleoside 5'-triphosphate = DNA(n+1) + diphosphate</text>
        <dbReference type="Rhea" id="RHEA:22508"/>
        <dbReference type="Rhea" id="RHEA-COMP:17339"/>
        <dbReference type="Rhea" id="RHEA-COMP:17340"/>
        <dbReference type="ChEBI" id="CHEBI:33019"/>
        <dbReference type="ChEBI" id="CHEBI:61560"/>
        <dbReference type="ChEBI" id="CHEBI:173112"/>
        <dbReference type="EC" id="2.7.7.49"/>
    </reaction>
</comment>
<dbReference type="GO" id="GO:0032196">
    <property type="term" value="P:transposition"/>
    <property type="evidence" value="ECO:0007669"/>
    <property type="project" value="UniProtKB-KW"/>
</dbReference>
<evidence type="ECO:0000256" key="6">
    <source>
        <dbReference type="ARBA" id="ARBA00022801"/>
    </source>
</evidence>
<proteinExistence type="predicted"/>
<dbReference type="EMBL" id="AVOT02058970">
    <property type="protein sequence ID" value="MBW0552720.1"/>
    <property type="molecule type" value="Genomic_DNA"/>
</dbReference>
<dbReference type="GO" id="GO:0046872">
    <property type="term" value="F:metal ion binding"/>
    <property type="evidence" value="ECO:0007669"/>
    <property type="project" value="UniProtKB-KW"/>
</dbReference>
<dbReference type="GO" id="GO:0004519">
    <property type="term" value="F:endonuclease activity"/>
    <property type="evidence" value="ECO:0007669"/>
    <property type="project" value="UniProtKB-KW"/>
</dbReference>
<evidence type="ECO:0000256" key="8">
    <source>
        <dbReference type="ARBA" id="ARBA00022884"/>
    </source>
</evidence>
<keyword evidence="12" id="KW-0233">DNA recombination</keyword>
<keyword evidence="17" id="KW-1185">Reference proteome</keyword>
<keyword evidence="2" id="KW-0548">Nucleotidyltransferase</keyword>
<dbReference type="SUPFAM" id="SSF53098">
    <property type="entry name" value="Ribonuclease H-like"/>
    <property type="match status" value="1"/>
</dbReference>
<dbReference type="InterPro" id="IPR036397">
    <property type="entry name" value="RNaseH_sf"/>
</dbReference>
<evidence type="ECO:0000256" key="12">
    <source>
        <dbReference type="ARBA" id="ARBA00023172"/>
    </source>
</evidence>
<dbReference type="GO" id="GO:0006310">
    <property type="term" value="P:DNA recombination"/>
    <property type="evidence" value="ECO:0007669"/>
    <property type="project" value="UniProtKB-KW"/>
</dbReference>
<keyword evidence="8" id="KW-0694">RNA-binding</keyword>
<keyword evidence="11" id="KW-0808">Transferase</keyword>
<keyword evidence="1" id="KW-0815">Transposition</keyword>
<dbReference type="GO" id="GO:0015074">
    <property type="term" value="P:DNA integration"/>
    <property type="evidence" value="ECO:0007669"/>
    <property type="project" value="UniProtKB-KW"/>
</dbReference>
<evidence type="ECO:0000256" key="13">
    <source>
        <dbReference type="ARBA" id="ARBA00048173"/>
    </source>
</evidence>
<dbReference type="OrthoDB" id="413361at2759"/>
<keyword evidence="11" id="KW-0239">DNA-directed DNA polymerase</keyword>
<evidence type="ECO:0000256" key="11">
    <source>
        <dbReference type="ARBA" id="ARBA00022932"/>
    </source>
</evidence>
<evidence type="ECO:0000313" key="16">
    <source>
        <dbReference type="EMBL" id="MBW0552720.1"/>
    </source>
</evidence>
<dbReference type="GO" id="GO:0003887">
    <property type="term" value="F:DNA-directed DNA polymerase activity"/>
    <property type="evidence" value="ECO:0007669"/>
    <property type="project" value="UniProtKB-KW"/>
</dbReference>
<dbReference type="InterPro" id="IPR001584">
    <property type="entry name" value="Integrase_cat-core"/>
</dbReference>
<sequence length="129" mass="14789">MNHKFKELTEQTGIQNTFSPSYTPKHNGFSECANRTLLDKAQCFLLTAKLPNKYWAEAVNTATLLSNMIPTASQNNLSPYYLWKKISPKIKRLQTFGCKVIFSVPKHQRKWKLAPPGEIGILLEYENDN</sequence>
<dbReference type="InterPro" id="IPR039537">
    <property type="entry name" value="Retrotran_Ty1/copia-like"/>
</dbReference>
<keyword evidence="10" id="KW-0695">RNA-directed DNA polymerase</keyword>
<name>A0A9Q3IYK2_9BASI</name>
<organism evidence="16 17">
    <name type="scientific">Austropuccinia psidii MF-1</name>
    <dbReference type="NCBI Taxonomy" id="1389203"/>
    <lineage>
        <taxon>Eukaryota</taxon>
        <taxon>Fungi</taxon>
        <taxon>Dikarya</taxon>
        <taxon>Basidiomycota</taxon>
        <taxon>Pucciniomycotina</taxon>
        <taxon>Pucciniomycetes</taxon>
        <taxon>Pucciniales</taxon>
        <taxon>Sphaerophragmiaceae</taxon>
        <taxon>Austropuccinia</taxon>
    </lineage>
</organism>
<dbReference type="GO" id="GO:0003964">
    <property type="term" value="F:RNA-directed DNA polymerase activity"/>
    <property type="evidence" value="ECO:0007669"/>
    <property type="project" value="UniProtKB-KW"/>
</dbReference>
<keyword evidence="3" id="KW-0540">Nuclease</keyword>
<evidence type="ECO:0000256" key="10">
    <source>
        <dbReference type="ARBA" id="ARBA00022918"/>
    </source>
</evidence>
<evidence type="ECO:0000256" key="14">
    <source>
        <dbReference type="ARBA" id="ARBA00049244"/>
    </source>
</evidence>
<evidence type="ECO:0000313" key="17">
    <source>
        <dbReference type="Proteomes" id="UP000765509"/>
    </source>
</evidence>